<reference evidence="1 2" key="2">
    <citation type="journal article" date="2017" name="Front. Plant Sci.">
        <title>Gene Classification and Mining of Molecular Markers Useful in Red Clover (Trifolium pratense) Breeding.</title>
        <authorList>
            <person name="Istvanek J."/>
            <person name="Dluhosova J."/>
            <person name="Dluhos P."/>
            <person name="Patkova L."/>
            <person name="Nedelnik J."/>
            <person name="Repkova J."/>
        </authorList>
    </citation>
    <scope>NUCLEOTIDE SEQUENCE [LARGE SCALE GENOMIC DNA]</scope>
    <source>
        <strain evidence="2">cv. Tatra</strain>
        <tissue evidence="1">Young leaves</tissue>
    </source>
</reference>
<organism evidence="1 2">
    <name type="scientific">Trifolium pratense</name>
    <name type="common">Red clover</name>
    <dbReference type="NCBI Taxonomy" id="57577"/>
    <lineage>
        <taxon>Eukaryota</taxon>
        <taxon>Viridiplantae</taxon>
        <taxon>Streptophyta</taxon>
        <taxon>Embryophyta</taxon>
        <taxon>Tracheophyta</taxon>
        <taxon>Spermatophyta</taxon>
        <taxon>Magnoliopsida</taxon>
        <taxon>eudicotyledons</taxon>
        <taxon>Gunneridae</taxon>
        <taxon>Pentapetalae</taxon>
        <taxon>rosids</taxon>
        <taxon>fabids</taxon>
        <taxon>Fabales</taxon>
        <taxon>Fabaceae</taxon>
        <taxon>Papilionoideae</taxon>
        <taxon>50 kb inversion clade</taxon>
        <taxon>NPAAA clade</taxon>
        <taxon>Hologalegina</taxon>
        <taxon>IRL clade</taxon>
        <taxon>Trifolieae</taxon>
        <taxon>Trifolium</taxon>
    </lineage>
</organism>
<dbReference type="STRING" id="57577.A0A2K3M4P6"/>
<comment type="caution">
    <text evidence="1">The sequence shown here is derived from an EMBL/GenBank/DDBJ whole genome shotgun (WGS) entry which is preliminary data.</text>
</comment>
<proteinExistence type="predicted"/>
<accession>A0A2K3M4P6</accession>
<reference evidence="1 2" key="1">
    <citation type="journal article" date="2014" name="Am. J. Bot.">
        <title>Genome assembly and annotation for red clover (Trifolium pratense; Fabaceae).</title>
        <authorList>
            <person name="Istvanek J."/>
            <person name="Jaros M."/>
            <person name="Krenek A."/>
            <person name="Repkova J."/>
        </authorList>
    </citation>
    <scope>NUCLEOTIDE SEQUENCE [LARGE SCALE GENOMIC DNA]</scope>
    <source>
        <strain evidence="2">cv. Tatra</strain>
        <tissue evidence="1">Young leaves</tissue>
    </source>
</reference>
<dbReference type="EMBL" id="ASHM01049527">
    <property type="protein sequence ID" value="PNX85756.1"/>
    <property type="molecule type" value="Genomic_DNA"/>
</dbReference>
<name>A0A2K3M4P6_TRIPR</name>
<evidence type="ECO:0000313" key="2">
    <source>
        <dbReference type="Proteomes" id="UP000236291"/>
    </source>
</evidence>
<protein>
    <recommendedName>
        <fullName evidence="3">Late embryogenesis abundant protein LEA-2 subgroup domain-containing protein</fullName>
    </recommendedName>
</protein>
<sequence>MEVLTVRKAKVHPLPPLSADVVLSVTAKIYNRGLLWMDLAGIDIGVKYRGFKLGHVDSEGWHVNGWGSEHVYGEIEFGGLPSADVAHLIQDLAKGRVRFHTAVGVAGKSRGLFFFQFPNIFKSIIGIISRVKLFFKDETFHVRDPTP</sequence>
<dbReference type="AlphaFoldDB" id="A0A2K3M4P6"/>
<dbReference type="ExpressionAtlas" id="A0A2K3M4P6">
    <property type="expression patterns" value="baseline"/>
</dbReference>
<evidence type="ECO:0000313" key="1">
    <source>
        <dbReference type="EMBL" id="PNX85756.1"/>
    </source>
</evidence>
<evidence type="ECO:0008006" key="3">
    <source>
        <dbReference type="Google" id="ProtNLM"/>
    </source>
</evidence>
<dbReference type="Proteomes" id="UP000236291">
    <property type="component" value="Unassembled WGS sequence"/>
</dbReference>
<gene>
    <name evidence="1" type="ORF">L195_g041830</name>
</gene>